<dbReference type="FunFam" id="3.40.395.10:FF:000005">
    <property type="entry name" value="Ubiquitin-like-specific protease ESD4"/>
    <property type="match status" value="1"/>
</dbReference>
<protein>
    <submittedName>
        <fullName evidence="8">Sentrin-specific protease 2</fullName>
    </submittedName>
</protein>
<keyword evidence="9" id="KW-1185">Reference proteome</keyword>
<reference evidence="9" key="1">
    <citation type="journal article" date="2016" name="Nature">
        <title>The genome of the seagrass Zostera marina reveals angiosperm adaptation to the sea.</title>
        <authorList>
            <person name="Olsen J.L."/>
            <person name="Rouze P."/>
            <person name="Verhelst B."/>
            <person name="Lin Y.-C."/>
            <person name="Bayer T."/>
            <person name="Collen J."/>
            <person name="Dattolo E."/>
            <person name="De Paoli E."/>
            <person name="Dittami S."/>
            <person name="Maumus F."/>
            <person name="Michel G."/>
            <person name="Kersting A."/>
            <person name="Lauritano C."/>
            <person name="Lohaus R."/>
            <person name="Toepel M."/>
            <person name="Tonon T."/>
            <person name="Vanneste K."/>
            <person name="Amirebrahimi M."/>
            <person name="Brakel J."/>
            <person name="Bostroem C."/>
            <person name="Chovatia M."/>
            <person name="Grimwood J."/>
            <person name="Jenkins J.W."/>
            <person name="Jueterbock A."/>
            <person name="Mraz A."/>
            <person name="Stam W.T."/>
            <person name="Tice H."/>
            <person name="Bornberg-Bauer E."/>
            <person name="Green P.J."/>
            <person name="Pearson G.A."/>
            <person name="Procaccini G."/>
            <person name="Duarte C.M."/>
            <person name="Schmutz J."/>
            <person name="Reusch T.B.H."/>
            <person name="Van de Peer Y."/>
        </authorList>
    </citation>
    <scope>NUCLEOTIDE SEQUENCE [LARGE SCALE GENOMIC DNA]</scope>
    <source>
        <strain evidence="9">cv. Finnish</strain>
    </source>
</reference>
<dbReference type="OMA" id="KERYESC"/>
<sequence length="540" mass="63041">MGALTVNRKRCFVDIQSPKPFPLASDFSSTDDGLVSKRLKFSSPSRSVHFSEFAEEEAKREKMMDDCNVTIVNQMKFPQQTPMRRRILGPQRNIRVFGIGNPDLKRDLWMEPVKIASTPTSLNSTKYQSTTMRSLSSRMEKTSLICSLWRSSRKGKSPVVDEGHDLDEKDGNFEDRPDGELKLEDYKRLVEEVEDDLSSRSIPSFPIVPKEIIDRSKQQILEKNVEIEKSDMVLDLTQVSEDDKFTNTLPSMPLYKGLLEETTRKYDTKLNDLMFEVKLNEEKRSKFHIPKVEKPKEDILAPFTPLTVEEEDEVKRALQFRTRSCSDDVLVIHGPSNMKITREIMQCLQYGAWLNDEVINLYLELLKEREKREPKKFLKCHFFNTFFYKKLTGGRSRYDYKSVRRWTTQRKLGYSLADCDRIFVPIHKEIHWCLSMINVKDKKIQYLDSLGSMDSEVVAILAKYLTDELKDKGNDPVDIKVWKEEFVNSQPLQKNGFDCGMFMLKSIDFYSRGLGLKFSQENMKYFRKRMVKELLSLRAD</sequence>
<evidence type="ECO:0000256" key="2">
    <source>
        <dbReference type="ARBA" id="ARBA00022670"/>
    </source>
</evidence>
<comment type="similarity">
    <text evidence="1">Belongs to the peptidase C48 family.</text>
</comment>
<feature type="compositionally biased region" description="Basic and acidic residues" evidence="6">
    <location>
        <begin position="159"/>
        <end position="178"/>
    </location>
</feature>
<dbReference type="SUPFAM" id="SSF54001">
    <property type="entry name" value="Cysteine proteinases"/>
    <property type="match status" value="1"/>
</dbReference>
<evidence type="ECO:0000256" key="1">
    <source>
        <dbReference type="ARBA" id="ARBA00005234"/>
    </source>
</evidence>
<dbReference type="EMBL" id="LFYR01000980">
    <property type="protein sequence ID" value="KMZ66459.1"/>
    <property type="molecule type" value="Genomic_DNA"/>
</dbReference>
<dbReference type="InterPro" id="IPR038765">
    <property type="entry name" value="Papain-like_cys_pep_sf"/>
</dbReference>
<evidence type="ECO:0000313" key="8">
    <source>
        <dbReference type="EMBL" id="KMZ66459.1"/>
    </source>
</evidence>
<keyword evidence="5" id="KW-0788">Thiol protease</keyword>
<comment type="caution">
    <text evidence="8">The sequence shown here is derived from an EMBL/GenBank/DDBJ whole genome shotgun (WGS) entry which is preliminary data.</text>
</comment>
<dbReference type="PANTHER" id="PTHR12606:SF1">
    <property type="entry name" value="UBIQUITIN-LIKE-SPECIFIC PROTEASE 1A"/>
    <property type="match status" value="1"/>
</dbReference>
<name>A0A0K9PBV5_ZOSMR</name>
<dbReference type="GO" id="GO:0005634">
    <property type="term" value="C:nucleus"/>
    <property type="evidence" value="ECO:0000318"/>
    <property type="project" value="GO_Central"/>
</dbReference>
<dbReference type="GO" id="GO:0016929">
    <property type="term" value="F:deSUMOylase activity"/>
    <property type="evidence" value="ECO:0000318"/>
    <property type="project" value="GO_Central"/>
</dbReference>
<evidence type="ECO:0000256" key="3">
    <source>
        <dbReference type="ARBA" id="ARBA00022786"/>
    </source>
</evidence>
<organism evidence="8 9">
    <name type="scientific">Zostera marina</name>
    <name type="common">Eelgrass</name>
    <dbReference type="NCBI Taxonomy" id="29655"/>
    <lineage>
        <taxon>Eukaryota</taxon>
        <taxon>Viridiplantae</taxon>
        <taxon>Streptophyta</taxon>
        <taxon>Embryophyta</taxon>
        <taxon>Tracheophyta</taxon>
        <taxon>Spermatophyta</taxon>
        <taxon>Magnoliopsida</taxon>
        <taxon>Liliopsida</taxon>
        <taxon>Zosteraceae</taxon>
        <taxon>Zostera</taxon>
    </lineage>
</organism>
<evidence type="ECO:0000256" key="5">
    <source>
        <dbReference type="ARBA" id="ARBA00022807"/>
    </source>
</evidence>
<evidence type="ECO:0000259" key="7">
    <source>
        <dbReference type="PROSITE" id="PS50600"/>
    </source>
</evidence>
<keyword evidence="2 8" id="KW-0645">Protease</keyword>
<dbReference type="OrthoDB" id="1939479at2759"/>
<dbReference type="GO" id="GO:0016926">
    <property type="term" value="P:protein desumoylation"/>
    <property type="evidence" value="ECO:0000318"/>
    <property type="project" value="GO_Central"/>
</dbReference>
<dbReference type="AlphaFoldDB" id="A0A0K9PBV5"/>
<feature type="domain" description="Ubiquitin-like protease family profile" evidence="7">
    <location>
        <begin position="338"/>
        <end position="510"/>
    </location>
</feature>
<dbReference type="Proteomes" id="UP000036987">
    <property type="component" value="Unassembled WGS sequence"/>
</dbReference>
<evidence type="ECO:0000256" key="6">
    <source>
        <dbReference type="SAM" id="MobiDB-lite"/>
    </source>
</evidence>
<dbReference type="PROSITE" id="PS50600">
    <property type="entry name" value="ULP_PROTEASE"/>
    <property type="match status" value="1"/>
</dbReference>
<evidence type="ECO:0000256" key="4">
    <source>
        <dbReference type="ARBA" id="ARBA00022801"/>
    </source>
</evidence>
<keyword evidence="3" id="KW-0833">Ubl conjugation pathway</keyword>
<proteinExistence type="inferred from homology"/>
<evidence type="ECO:0000313" key="9">
    <source>
        <dbReference type="Proteomes" id="UP000036987"/>
    </source>
</evidence>
<dbReference type="PANTHER" id="PTHR12606">
    <property type="entry name" value="SENTRIN/SUMO-SPECIFIC PROTEASE"/>
    <property type="match status" value="1"/>
</dbReference>
<gene>
    <name evidence="8" type="ORF">ZOSMA_29G01100</name>
</gene>
<dbReference type="STRING" id="29655.A0A0K9PBV5"/>
<dbReference type="InterPro" id="IPR003653">
    <property type="entry name" value="Peptidase_C48_C"/>
</dbReference>
<dbReference type="Gene3D" id="3.40.395.10">
    <property type="entry name" value="Adenoviral Proteinase, Chain A"/>
    <property type="match status" value="1"/>
</dbReference>
<feature type="region of interest" description="Disordered" evidence="6">
    <location>
        <begin position="154"/>
        <end position="178"/>
    </location>
</feature>
<accession>A0A0K9PBV5</accession>
<dbReference type="Pfam" id="PF02902">
    <property type="entry name" value="Peptidase_C48"/>
    <property type="match status" value="1"/>
</dbReference>
<keyword evidence="4" id="KW-0378">Hydrolase</keyword>
<dbReference type="GO" id="GO:0006508">
    <property type="term" value="P:proteolysis"/>
    <property type="evidence" value="ECO:0007669"/>
    <property type="project" value="UniProtKB-KW"/>
</dbReference>